<dbReference type="AlphaFoldDB" id="A0A3P7PB14"/>
<evidence type="ECO:0000256" key="1">
    <source>
        <dbReference type="SAM" id="MobiDB-lite"/>
    </source>
</evidence>
<proteinExistence type="predicted"/>
<dbReference type="OrthoDB" id="125856at2759"/>
<protein>
    <submittedName>
        <fullName evidence="2">Uncharacterized protein</fullName>
    </submittedName>
</protein>
<accession>A0A3P7PB14</accession>
<evidence type="ECO:0000313" key="2">
    <source>
        <dbReference type="EMBL" id="VDN40071.1"/>
    </source>
</evidence>
<sequence>MQKCASRRQLLQRQIEAKFSSGLDRCLCLCLARVQAILSSEQKKTDYKGDSSSLNGGGIPGLPSASLVS</sequence>
<gene>
    <name evidence="2" type="ORF">DILT_LOCUS18126</name>
</gene>
<feature type="region of interest" description="Disordered" evidence="1">
    <location>
        <begin position="41"/>
        <end position="69"/>
    </location>
</feature>
<evidence type="ECO:0000313" key="3">
    <source>
        <dbReference type="Proteomes" id="UP000281553"/>
    </source>
</evidence>
<keyword evidence="3" id="KW-1185">Reference proteome</keyword>
<dbReference type="EMBL" id="UYRU01097592">
    <property type="protein sequence ID" value="VDN40071.1"/>
    <property type="molecule type" value="Genomic_DNA"/>
</dbReference>
<dbReference type="Proteomes" id="UP000281553">
    <property type="component" value="Unassembled WGS sequence"/>
</dbReference>
<reference evidence="2 3" key="1">
    <citation type="submission" date="2018-11" db="EMBL/GenBank/DDBJ databases">
        <authorList>
            <consortium name="Pathogen Informatics"/>
        </authorList>
    </citation>
    <scope>NUCLEOTIDE SEQUENCE [LARGE SCALE GENOMIC DNA]</scope>
</reference>
<name>A0A3P7PB14_DIBLA</name>
<organism evidence="2 3">
    <name type="scientific">Dibothriocephalus latus</name>
    <name type="common">Fish tapeworm</name>
    <name type="synonym">Diphyllobothrium latum</name>
    <dbReference type="NCBI Taxonomy" id="60516"/>
    <lineage>
        <taxon>Eukaryota</taxon>
        <taxon>Metazoa</taxon>
        <taxon>Spiralia</taxon>
        <taxon>Lophotrochozoa</taxon>
        <taxon>Platyhelminthes</taxon>
        <taxon>Cestoda</taxon>
        <taxon>Eucestoda</taxon>
        <taxon>Diphyllobothriidea</taxon>
        <taxon>Diphyllobothriidae</taxon>
        <taxon>Dibothriocephalus</taxon>
    </lineage>
</organism>